<dbReference type="AlphaFoldDB" id="A0AAV0WQT1"/>
<evidence type="ECO:0000313" key="5">
    <source>
        <dbReference type="Proteomes" id="UP001160148"/>
    </source>
</evidence>
<keyword evidence="3" id="KW-0967">Endosome</keyword>
<dbReference type="GO" id="GO:0006900">
    <property type="term" value="P:vesicle budding from membrane"/>
    <property type="evidence" value="ECO:0007669"/>
    <property type="project" value="TreeGrafter"/>
</dbReference>
<comment type="subcellular location">
    <subcellularLocation>
        <location evidence="1">Endosome</location>
    </subcellularLocation>
</comment>
<dbReference type="Proteomes" id="UP001160148">
    <property type="component" value="Unassembled WGS sequence"/>
</dbReference>
<accession>A0AAV0WQT1</accession>
<name>A0AAV0WQT1_9HEMI</name>
<dbReference type="PANTHER" id="PTHR22761">
    <property type="entry name" value="CHARGED MULTIVESICULAR BODY PROTEIN"/>
    <property type="match status" value="1"/>
</dbReference>
<proteinExistence type="inferred from homology"/>
<dbReference type="Gene3D" id="1.10.287.1060">
    <property type="entry name" value="ESAT-6-like"/>
    <property type="match status" value="1"/>
</dbReference>
<gene>
    <name evidence="4" type="ORF">MEUPH1_LOCUS13937</name>
</gene>
<comment type="similarity">
    <text evidence="2">Belongs to the SNF7 family.</text>
</comment>
<dbReference type="GO" id="GO:0005771">
    <property type="term" value="C:multivesicular body"/>
    <property type="evidence" value="ECO:0007669"/>
    <property type="project" value="TreeGrafter"/>
</dbReference>
<dbReference type="PANTHER" id="PTHR22761:SF10">
    <property type="entry name" value="GH13992P"/>
    <property type="match status" value="1"/>
</dbReference>
<reference evidence="4 5" key="1">
    <citation type="submission" date="2023-01" db="EMBL/GenBank/DDBJ databases">
        <authorList>
            <person name="Whitehead M."/>
        </authorList>
    </citation>
    <scope>NUCLEOTIDE SEQUENCE [LARGE SCALE GENOMIC DNA]</scope>
</reference>
<sequence length="247" mass="28240">MSGNKMSFFRKVFGGKKKETKEPDQKPSTRSLTEVDVLVKLRSVEQLLMARREILDINTKKELAIIKQNVIGNKQVAMNALKRKICYEKHSNQLEGILLMVIKQRLALESANTNTILANVMKSSLSTVNMANENINIDDIHNMIDDITKSHGLTQEISAAFCNSTSSEPDEDEEELQKELENLELEELDKQKESRKEFENLGLEELDEQVMNMDRLLSMNYPLPVMPTFEPLAQMKKTSGRRNSRIP</sequence>
<evidence type="ECO:0000313" key="4">
    <source>
        <dbReference type="EMBL" id="CAI6358425.1"/>
    </source>
</evidence>
<dbReference type="InterPro" id="IPR005024">
    <property type="entry name" value="Snf7_fam"/>
</dbReference>
<comment type="caution">
    <text evidence="4">The sequence shown here is derived from an EMBL/GenBank/DDBJ whole genome shotgun (WGS) entry which is preliminary data.</text>
</comment>
<organism evidence="4 5">
    <name type="scientific">Macrosiphum euphorbiae</name>
    <name type="common">potato aphid</name>
    <dbReference type="NCBI Taxonomy" id="13131"/>
    <lineage>
        <taxon>Eukaryota</taxon>
        <taxon>Metazoa</taxon>
        <taxon>Ecdysozoa</taxon>
        <taxon>Arthropoda</taxon>
        <taxon>Hexapoda</taxon>
        <taxon>Insecta</taxon>
        <taxon>Pterygota</taxon>
        <taxon>Neoptera</taxon>
        <taxon>Paraneoptera</taxon>
        <taxon>Hemiptera</taxon>
        <taxon>Sternorrhyncha</taxon>
        <taxon>Aphidomorpha</taxon>
        <taxon>Aphidoidea</taxon>
        <taxon>Aphididae</taxon>
        <taxon>Macrosiphini</taxon>
        <taxon>Macrosiphum</taxon>
    </lineage>
</organism>
<evidence type="ECO:0000256" key="1">
    <source>
        <dbReference type="ARBA" id="ARBA00004177"/>
    </source>
</evidence>
<protein>
    <submittedName>
        <fullName evidence="4">Uncharacterized protein</fullName>
    </submittedName>
</protein>
<dbReference type="GO" id="GO:0032511">
    <property type="term" value="P:late endosome to vacuole transport via multivesicular body sorting pathway"/>
    <property type="evidence" value="ECO:0007669"/>
    <property type="project" value="TreeGrafter"/>
</dbReference>
<evidence type="ECO:0000256" key="3">
    <source>
        <dbReference type="ARBA" id="ARBA00022753"/>
    </source>
</evidence>
<dbReference type="Pfam" id="PF03357">
    <property type="entry name" value="Snf7"/>
    <property type="match status" value="1"/>
</dbReference>
<dbReference type="EMBL" id="CARXXK010000002">
    <property type="protein sequence ID" value="CAI6358425.1"/>
    <property type="molecule type" value="Genomic_DNA"/>
</dbReference>
<dbReference type="Gene3D" id="6.10.250.1710">
    <property type="match status" value="1"/>
</dbReference>
<dbReference type="GO" id="GO:0000815">
    <property type="term" value="C:ESCRT III complex"/>
    <property type="evidence" value="ECO:0007669"/>
    <property type="project" value="TreeGrafter"/>
</dbReference>
<keyword evidence="5" id="KW-1185">Reference proteome</keyword>
<dbReference type="GO" id="GO:0009898">
    <property type="term" value="C:cytoplasmic side of plasma membrane"/>
    <property type="evidence" value="ECO:0007669"/>
    <property type="project" value="TreeGrafter"/>
</dbReference>
<evidence type="ECO:0000256" key="2">
    <source>
        <dbReference type="ARBA" id="ARBA00006190"/>
    </source>
</evidence>